<evidence type="ECO:0000259" key="13">
    <source>
        <dbReference type="PROSITE" id="PS51869"/>
    </source>
</evidence>
<dbReference type="GO" id="GO:0007409">
    <property type="term" value="P:axonogenesis"/>
    <property type="evidence" value="ECO:0007669"/>
    <property type="project" value="TreeGrafter"/>
</dbReference>
<protein>
    <submittedName>
        <fullName evidence="15">Amyloid beta like protein 1</fullName>
    </submittedName>
</protein>
<dbReference type="SUPFAM" id="SSF56491">
    <property type="entry name" value="A heparin-binding domain"/>
    <property type="match status" value="1"/>
</dbReference>
<evidence type="ECO:0000256" key="12">
    <source>
        <dbReference type="SAM" id="Phobius"/>
    </source>
</evidence>
<feature type="transmembrane region" description="Helical" evidence="12">
    <location>
        <begin position="574"/>
        <end position="596"/>
    </location>
</feature>
<evidence type="ECO:0000256" key="7">
    <source>
        <dbReference type="ARBA" id="ARBA00023136"/>
    </source>
</evidence>
<dbReference type="InterPro" id="IPR008154">
    <property type="entry name" value="Amyloid_glyco_extra"/>
</dbReference>
<keyword evidence="7 12" id="KW-0472">Membrane</keyword>
<sequence length="643" mass="72269">MEAGVWLVLEVSVPGSKEPEDPRANVPRALTVPSSTSIQAPGSAQVAGLCGRPTLHRDLRTGRWEPDPQRSRRCLRDPQRVLEYCRQMYPELQIARVEQATQTIPMEHWCGGPRRGHCAHPHHQVVPFHCLPGEFVSEALLVPEGCRFLHQERMDECESSTRRHQEAQENPGARAPNTLLHQNQGVWATSILFPLGSRNFMPPTPSSRTRNPGSYDPSTRSWPPGGKAEGAEDEEEEESFPQPVDDYFVEPPQAKEEEEEERVPPPSSHTLAVVSKVTPTPRPTDGVDIYFGMPGEISEHEGFLRAKMDLEERRMRQINEVMREWAMADNQSKNLPKADRQALNEHFQSILQTLEEQVSGERQRLVETHATRVIALINDQRRAALEGFLAALQGDPPQADRVFMALRRYLRAEQKEQRHTLRHYQHVAAVDPEKAQQMRFQVQTHLQVIEERVNQSLGLLDQHPHLAQELRPQIQELLHSEHLGPSELEAPAPGGSSEDKGGLQSPDSKDDTPMTLPKGSTEQDAASPGKEKMSPLEQYGRKVNASVPRGFPFHSSEIQRDELAPAGTGVSREAVSGLLIMGAGGGSLIVLSMLLLRRKKPYGTISHGVVEVDPMLTLEEQQLRELQRHGYENPTYRFLEERP</sequence>
<evidence type="ECO:0000256" key="5">
    <source>
        <dbReference type="ARBA" id="ARBA00022989"/>
    </source>
</evidence>
<dbReference type="FunFam" id="1.20.120.770:FF:000001">
    <property type="entry name" value="Amyloid beta A4 protein-like isoform 1"/>
    <property type="match status" value="1"/>
</dbReference>
<dbReference type="SUPFAM" id="SSF89811">
    <property type="entry name" value="Amyloid beta a4 protein copper binding domain (domain 2)"/>
    <property type="match status" value="1"/>
</dbReference>
<dbReference type="SUPFAM" id="SSF109843">
    <property type="entry name" value="CAPPD, an extracellular domain of amyloid beta A4 protein"/>
    <property type="match status" value="1"/>
</dbReference>
<dbReference type="InterPro" id="IPR015849">
    <property type="entry name" value="Amyloid_glyco_heparin-bd"/>
</dbReference>
<comment type="similarity">
    <text evidence="10">Belongs to the APP family.</text>
</comment>
<dbReference type="GO" id="GO:0006417">
    <property type="term" value="P:regulation of translation"/>
    <property type="evidence" value="ECO:0007669"/>
    <property type="project" value="Ensembl"/>
</dbReference>
<evidence type="ECO:0000256" key="2">
    <source>
        <dbReference type="ARBA" id="ARBA00022692"/>
    </source>
</evidence>
<dbReference type="PROSITE" id="PS51869">
    <property type="entry name" value="APP_E1"/>
    <property type="match status" value="1"/>
</dbReference>
<keyword evidence="16" id="KW-1185">Reference proteome</keyword>
<keyword evidence="8" id="KW-1015">Disulfide bond</keyword>
<dbReference type="InterPro" id="IPR008155">
    <property type="entry name" value="Amyloid_glyco"/>
</dbReference>
<dbReference type="InterPro" id="IPR036176">
    <property type="entry name" value="E2_sf"/>
</dbReference>
<proteinExistence type="inferred from homology"/>
<dbReference type="GO" id="GO:0048471">
    <property type="term" value="C:perinuclear region of cytoplasm"/>
    <property type="evidence" value="ECO:0007669"/>
    <property type="project" value="Ensembl"/>
</dbReference>
<dbReference type="GO" id="GO:0106072">
    <property type="term" value="P:negative regulation of adenylate cyclase-activating G protein-coupled receptor signaling pathway"/>
    <property type="evidence" value="ECO:0007669"/>
    <property type="project" value="Ensembl"/>
</dbReference>
<dbReference type="GO" id="GO:0030900">
    <property type="term" value="P:forebrain development"/>
    <property type="evidence" value="ECO:0007669"/>
    <property type="project" value="Ensembl"/>
</dbReference>
<accession>A0A2K6U3X2</accession>
<keyword evidence="5 12" id="KW-1133">Transmembrane helix</keyword>
<dbReference type="Gene3D" id="3.90.570.10">
    <property type="entry name" value="Amyloidogenic glycoprotein, heparin-binding domain"/>
    <property type="match status" value="1"/>
</dbReference>
<reference evidence="15" key="1">
    <citation type="submission" date="2025-08" db="UniProtKB">
        <authorList>
            <consortium name="Ensembl"/>
        </authorList>
    </citation>
    <scope>IDENTIFICATION</scope>
</reference>
<comment type="caution">
    <text evidence="10">Lacks conserved residue(s) required for the propagation of feature annotation.</text>
</comment>
<dbReference type="GO" id="GO:0031696">
    <property type="term" value="F:alpha-2C adrenergic receptor binding"/>
    <property type="evidence" value="ECO:0007669"/>
    <property type="project" value="Ensembl"/>
</dbReference>
<keyword evidence="3" id="KW-0479">Metal-binding</keyword>
<feature type="compositionally biased region" description="Basic and acidic residues" evidence="11">
    <location>
        <begin position="157"/>
        <end position="167"/>
    </location>
</feature>
<dbReference type="OMA" id="CLRDPQH"/>
<feature type="compositionally biased region" description="Polar residues" evidence="11">
    <location>
        <begin position="206"/>
        <end position="221"/>
    </location>
</feature>
<evidence type="ECO:0000256" key="3">
    <source>
        <dbReference type="ARBA" id="ARBA00022723"/>
    </source>
</evidence>
<organism evidence="15 16">
    <name type="scientific">Saimiri boliviensis boliviensis</name>
    <name type="common">Bolivian squirrel monkey</name>
    <dbReference type="NCBI Taxonomy" id="39432"/>
    <lineage>
        <taxon>Eukaryota</taxon>
        <taxon>Metazoa</taxon>
        <taxon>Chordata</taxon>
        <taxon>Craniata</taxon>
        <taxon>Vertebrata</taxon>
        <taxon>Euteleostomi</taxon>
        <taxon>Mammalia</taxon>
        <taxon>Eutheria</taxon>
        <taxon>Euarchontoglires</taxon>
        <taxon>Primates</taxon>
        <taxon>Haplorrhini</taxon>
        <taxon>Platyrrhini</taxon>
        <taxon>Cebidae</taxon>
        <taxon>Saimiriinae</taxon>
        <taxon>Saimiri</taxon>
    </lineage>
</organism>
<keyword evidence="4" id="KW-0732">Signal</keyword>
<dbReference type="InterPro" id="IPR024329">
    <property type="entry name" value="Amyloid_glyco_E2_domain"/>
</dbReference>
<dbReference type="Pfam" id="PF12925">
    <property type="entry name" value="APP_E2"/>
    <property type="match status" value="1"/>
</dbReference>
<evidence type="ECO:0000313" key="15">
    <source>
        <dbReference type="Ensembl" id="ENSSBOP00000026602.1"/>
    </source>
</evidence>
<dbReference type="PRINTS" id="PR00203">
    <property type="entry name" value="AMYLOIDA4"/>
</dbReference>
<dbReference type="PROSITE" id="PS51870">
    <property type="entry name" value="APP_E2"/>
    <property type="match status" value="1"/>
</dbReference>
<feature type="region of interest" description="CuBD subdomain" evidence="10">
    <location>
        <begin position="144"/>
        <end position="195"/>
    </location>
</feature>
<dbReference type="CDD" id="cd21708">
    <property type="entry name" value="JMTM_APLP1"/>
    <property type="match status" value="1"/>
</dbReference>
<dbReference type="InterPro" id="IPR036454">
    <property type="entry name" value="Amyloid_glyco_heparin-bd_sf"/>
</dbReference>
<gene>
    <name evidence="15" type="primary">APLP1</name>
</gene>
<dbReference type="GO" id="GO:0071874">
    <property type="term" value="P:cellular response to norepinephrine stimulus"/>
    <property type="evidence" value="ECO:0007669"/>
    <property type="project" value="Ensembl"/>
</dbReference>
<feature type="domain" description="E2" evidence="14">
    <location>
        <begin position="286"/>
        <end position="477"/>
    </location>
</feature>
<dbReference type="SMART" id="SM00006">
    <property type="entry name" value="A4_EXTRA"/>
    <property type="match status" value="1"/>
</dbReference>
<dbReference type="GO" id="GO:0031695">
    <property type="term" value="F:alpha-2B adrenergic receptor binding"/>
    <property type="evidence" value="ECO:0007669"/>
    <property type="project" value="Ensembl"/>
</dbReference>
<evidence type="ECO:0000256" key="10">
    <source>
        <dbReference type="PROSITE-ProRule" id="PRU01217"/>
    </source>
</evidence>
<evidence type="ECO:0000256" key="1">
    <source>
        <dbReference type="ARBA" id="ARBA00004251"/>
    </source>
</evidence>
<keyword evidence="6" id="KW-0186">Copper</keyword>
<feature type="compositionally biased region" description="Basic and acidic residues" evidence="11">
    <location>
        <begin position="497"/>
        <end position="512"/>
    </location>
</feature>
<dbReference type="AlphaFoldDB" id="A0A2K6U3X2"/>
<dbReference type="STRING" id="39432.ENSSBOP00000026602"/>
<dbReference type="GeneTree" id="ENSGT00530000063252"/>
<feature type="domain" description="E1" evidence="13">
    <location>
        <begin position="40"/>
        <end position="195"/>
    </location>
</feature>
<name>A0A2K6U3X2_SAIBB</name>
<evidence type="ECO:0000256" key="6">
    <source>
        <dbReference type="ARBA" id="ARBA00023008"/>
    </source>
</evidence>
<evidence type="ECO:0000256" key="11">
    <source>
        <dbReference type="SAM" id="MobiDB-lite"/>
    </source>
</evidence>
<dbReference type="GO" id="GO:0005886">
    <property type="term" value="C:plasma membrane"/>
    <property type="evidence" value="ECO:0007669"/>
    <property type="project" value="UniProtKB-SubCell"/>
</dbReference>
<dbReference type="GO" id="GO:0005654">
    <property type="term" value="C:nucleoplasm"/>
    <property type="evidence" value="ECO:0007669"/>
    <property type="project" value="Ensembl"/>
</dbReference>
<reference evidence="15" key="2">
    <citation type="submission" date="2025-09" db="UniProtKB">
        <authorList>
            <consortium name="Ensembl"/>
        </authorList>
    </citation>
    <scope>IDENTIFICATION</scope>
</reference>
<evidence type="ECO:0000256" key="9">
    <source>
        <dbReference type="ARBA" id="ARBA00023180"/>
    </source>
</evidence>
<feature type="region of interest" description="Disordered" evidence="11">
    <location>
        <begin position="485"/>
        <end position="538"/>
    </location>
</feature>
<dbReference type="GO" id="GO:0008201">
    <property type="term" value="F:heparin binding"/>
    <property type="evidence" value="ECO:0007669"/>
    <property type="project" value="UniProtKB-UniRule"/>
</dbReference>
<dbReference type="GO" id="GO:0042802">
    <property type="term" value="F:identical protein binding"/>
    <property type="evidence" value="ECO:0007669"/>
    <property type="project" value="Ensembl"/>
</dbReference>
<evidence type="ECO:0000313" key="16">
    <source>
        <dbReference type="Proteomes" id="UP000233220"/>
    </source>
</evidence>
<dbReference type="Gene3D" id="1.20.120.770">
    <property type="entry name" value="Amyloid precursor protein, E2 domain"/>
    <property type="match status" value="1"/>
</dbReference>
<dbReference type="GO" id="GO:0005794">
    <property type="term" value="C:Golgi apparatus"/>
    <property type="evidence" value="ECO:0007669"/>
    <property type="project" value="Ensembl"/>
</dbReference>
<dbReference type="PROSITE" id="PS00320">
    <property type="entry name" value="APP_INTRA"/>
    <property type="match status" value="1"/>
</dbReference>
<feature type="region of interest" description="Disordered" evidence="11">
    <location>
        <begin position="198"/>
        <end position="272"/>
    </location>
</feature>
<dbReference type="SMR" id="A0A2K6U3X2"/>
<dbReference type="GO" id="GO:0030198">
    <property type="term" value="P:extracellular matrix organization"/>
    <property type="evidence" value="ECO:0007669"/>
    <property type="project" value="Ensembl"/>
</dbReference>
<dbReference type="PANTHER" id="PTHR23103:SF13">
    <property type="entry name" value="AMYLOID BETA PRECURSOR LIKE PROTEIN 1"/>
    <property type="match status" value="1"/>
</dbReference>
<dbReference type="InterPro" id="IPR019543">
    <property type="entry name" value="APP_amyloid_C"/>
</dbReference>
<feature type="region of interest" description="GFLD subdomain" evidence="10">
    <location>
        <begin position="40"/>
        <end position="136"/>
    </location>
</feature>
<comment type="subcellular location">
    <subcellularLocation>
        <location evidence="1">Cell membrane</location>
        <topology evidence="1">Single-pass type I membrane protein</topology>
    </subcellularLocation>
</comment>
<dbReference type="Pfam" id="PF02177">
    <property type="entry name" value="APP_N"/>
    <property type="match status" value="1"/>
</dbReference>
<keyword evidence="2 12" id="KW-0812">Transmembrane</keyword>
<dbReference type="InterPro" id="IPR036669">
    <property type="entry name" value="Amyloid_Cu-bd_sf"/>
</dbReference>
<dbReference type="Proteomes" id="UP000233220">
    <property type="component" value="Unplaced"/>
</dbReference>
<evidence type="ECO:0000256" key="8">
    <source>
        <dbReference type="ARBA" id="ARBA00023157"/>
    </source>
</evidence>
<dbReference type="PANTHER" id="PTHR23103">
    <property type="entry name" value="ALZHEIMER'S DISEASE BETA-AMYLOID RELATED"/>
    <property type="match status" value="1"/>
</dbReference>
<dbReference type="GO" id="GO:0031694">
    <property type="term" value="F:alpha-2A adrenergic receptor binding"/>
    <property type="evidence" value="ECO:0007669"/>
    <property type="project" value="Ensembl"/>
</dbReference>
<evidence type="ECO:0000259" key="14">
    <source>
        <dbReference type="PROSITE" id="PS51870"/>
    </source>
</evidence>
<dbReference type="Pfam" id="PF10515">
    <property type="entry name" value="APP_amyloid"/>
    <property type="match status" value="1"/>
</dbReference>
<feature type="region of interest" description="Disordered" evidence="11">
    <location>
        <begin position="157"/>
        <end position="179"/>
    </location>
</feature>
<dbReference type="Ensembl" id="ENSSBOT00000043475.1">
    <property type="protein sequence ID" value="ENSSBOP00000026602.1"/>
    <property type="gene ID" value="ENSSBOG00000029674.1"/>
</dbReference>
<dbReference type="GO" id="GO:0180011">
    <property type="term" value="P:cytosolic mRNA polyadenylation"/>
    <property type="evidence" value="ECO:0007669"/>
    <property type="project" value="Ensembl"/>
</dbReference>
<evidence type="ECO:0000256" key="4">
    <source>
        <dbReference type="ARBA" id="ARBA00022729"/>
    </source>
</evidence>
<keyword evidence="9" id="KW-0325">Glycoprotein</keyword>
<dbReference type="GO" id="GO:0046914">
    <property type="term" value="F:transition metal ion binding"/>
    <property type="evidence" value="ECO:0007669"/>
    <property type="project" value="InterPro"/>
</dbReference>
<dbReference type="InterPro" id="IPR019745">
    <property type="entry name" value="Amyloid_glyco_intracell_CS"/>
</dbReference>